<dbReference type="InterPro" id="IPR009057">
    <property type="entry name" value="Homeodomain-like_sf"/>
</dbReference>
<name>A0A939DZA2_9MICO</name>
<dbReference type="Gene3D" id="1.10.10.60">
    <property type="entry name" value="Homeodomain-like"/>
    <property type="match status" value="1"/>
</dbReference>
<proteinExistence type="predicted"/>
<keyword evidence="3" id="KW-1133">Transmembrane helix</keyword>
<sequence>MNKQRGRPKKGADDGRARILAAAGELFVGGGYQRTTLRSIAEKAGCDVALISYHFGSKKGLFAQAMALELAPAEVLERAFPGDPDTLGIRLLVLVTTAWERPEVSGSLTHLVQMAMTDEEVRQPFLEYLDREVMTRIVEYFGGRDARARATAALTLVIGVIFGRYVLRVPSLAGQDAQQFLDSLAPSARVATTRRVHRVRTGEQT</sequence>
<evidence type="ECO:0000313" key="6">
    <source>
        <dbReference type="Proteomes" id="UP000664385"/>
    </source>
</evidence>
<evidence type="ECO:0000256" key="3">
    <source>
        <dbReference type="SAM" id="Phobius"/>
    </source>
</evidence>
<protein>
    <submittedName>
        <fullName evidence="5">TetR/AcrR family transcriptional regulator</fullName>
    </submittedName>
</protein>
<dbReference type="Proteomes" id="UP000664385">
    <property type="component" value="Unassembled WGS sequence"/>
</dbReference>
<evidence type="ECO:0000259" key="4">
    <source>
        <dbReference type="PROSITE" id="PS50977"/>
    </source>
</evidence>
<dbReference type="GO" id="GO:0000976">
    <property type="term" value="F:transcription cis-regulatory region binding"/>
    <property type="evidence" value="ECO:0007669"/>
    <property type="project" value="TreeGrafter"/>
</dbReference>
<comment type="caution">
    <text evidence="5">The sequence shown here is derived from an EMBL/GenBank/DDBJ whole genome shotgun (WGS) entry which is preliminary data.</text>
</comment>
<gene>
    <name evidence="5" type="ORF">JF543_12420</name>
</gene>
<evidence type="ECO:0000256" key="2">
    <source>
        <dbReference type="PROSITE-ProRule" id="PRU00335"/>
    </source>
</evidence>
<dbReference type="InterPro" id="IPR036271">
    <property type="entry name" value="Tet_transcr_reg_TetR-rel_C_sf"/>
</dbReference>
<keyword evidence="1 2" id="KW-0238">DNA-binding</keyword>
<keyword evidence="3" id="KW-0472">Membrane</keyword>
<dbReference type="EMBL" id="JAEMWU010000002">
    <property type="protein sequence ID" value="MBN8206758.1"/>
    <property type="molecule type" value="Genomic_DNA"/>
</dbReference>
<dbReference type="SUPFAM" id="SSF48498">
    <property type="entry name" value="Tetracyclin repressor-like, C-terminal domain"/>
    <property type="match status" value="1"/>
</dbReference>
<feature type="DNA-binding region" description="H-T-H motif" evidence="2">
    <location>
        <begin position="36"/>
        <end position="55"/>
    </location>
</feature>
<evidence type="ECO:0000256" key="1">
    <source>
        <dbReference type="ARBA" id="ARBA00023125"/>
    </source>
</evidence>
<dbReference type="GO" id="GO:0003700">
    <property type="term" value="F:DNA-binding transcription factor activity"/>
    <property type="evidence" value="ECO:0007669"/>
    <property type="project" value="TreeGrafter"/>
</dbReference>
<dbReference type="PANTHER" id="PTHR30055">
    <property type="entry name" value="HTH-TYPE TRANSCRIPTIONAL REGULATOR RUTR"/>
    <property type="match status" value="1"/>
</dbReference>
<keyword evidence="3" id="KW-0812">Transmembrane</keyword>
<organism evidence="5 6">
    <name type="scientific">Microbacterium esteraromaticum</name>
    <dbReference type="NCBI Taxonomy" id="57043"/>
    <lineage>
        <taxon>Bacteria</taxon>
        <taxon>Bacillati</taxon>
        <taxon>Actinomycetota</taxon>
        <taxon>Actinomycetes</taxon>
        <taxon>Micrococcales</taxon>
        <taxon>Microbacteriaceae</taxon>
        <taxon>Microbacterium</taxon>
    </lineage>
</organism>
<dbReference type="Gene3D" id="1.10.357.10">
    <property type="entry name" value="Tetracycline Repressor, domain 2"/>
    <property type="match status" value="1"/>
</dbReference>
<dbReference type="PROSITE" id="PS50977">
    <property type="entry name" value="HTH_TETR_2"/>
    <property type="match status" value="1"/>
</dbReference>
<evidence type="ECO:0000313" key="5">
    <source>
        <dbReference type="EMBL" id="MBN8206758.1"/>
    </source>
</evidence>
<dbReference type="AlphaFoldDB" id="A0A939DZA2"/>
<dbReference type="Pfam" id="PF17920">
    <property type="entry name" value="TetR_C_16"/>
    <property type="match status" value="1"/>
</dbReference>
<dbReference type="RefSeq" id="WP_206824568.1">
    <property type="nucleotide sequence ID" value="NZ_JAEMWU010000002.1"/>
</dbReference>
<dbReference type="Pfam" id="PF00440">
    <property type="entry name" value="TetR_N"/>
    <property type="match status" value="1"/>
</dbReference>
<dbReference type="PANTHER" id="PTHR30055:SF235">
    <property type="entry name" value="TRANSCRIPTIONAL REGULATORY PROTEIN"/>
    <property type="match status" value="1"/>
</dbReference>
<feature type="transmembrane region" description="Helical" evidence="3">
    <location>
        <begin position="150"/>
        <end position="167"/>
    </location>
</feature>
<accession>A0A939DZA2</accession>
<dbReference type="InterPro" id="IPR001647">
    <property type="entry name" value="HTH_TetR"/>
</dbReference>
<dbReference type="InterPro" id="IPR041678">
    <property type="entry name" value="TetR_C_16"/>
</dbReference>
<dbReference type="InterPro" id="IPR050109">
    <property type="entry name" value="HTH-type_TetR-like_transc_reg"/>
</dbReference>
<reference evidence="5" key="1">
    <citation type="submission" date="2020-12" db="EMBL/GenBank/DDBJ databases">
        <title>PHA producing bacteria isolated from mangrove.</title>
        <authorList>
            <person name="Zheng W."/>
            <person name="Yu S."/>
            <person name="Huang Y."/>
        </authorList>
    </citation>
    <scope>NUCLEOTIDE SEQUENCE</scope>
    <source>
        <strain evidence="5">GN8-5</strain>
    </source>
</reference>
<dbReference type="PRINTS" id="PR00455">
    <property type="entry name" value="HTHTETR"/>
</dbReference>
<dbReference type="SUPFAM" id="SSF46689">
    <property type="entry name" value="Homeodomain-like"/>
    <property type="match status" value="1"/>
</dbReference>
<feature type="domain" description="HTH tetR-type" evidence="4">
    <location>
        <begin position="13"/>
        <end position="73"/>
    </location>
</feature>